<dbReference type="EMBL" id="CM000786">
    <property type="protein sequence ID" value="AQK42202.1"/>
    <property type="molecule type" value="Genomic_DNA"/>
</dbReference>
<dbReference type="FunFam" id="1.20.1310.10:FF:000021">
    <property type="entry name" value="Cullin-1, putative"/>
    <property type="match status" value="1"/>
</dbReference>
<sequence length="775" mass="90122">MAGQERRTIDLEEGWAFMQKGITKLKNILEGKPEPQFSSEDYMMLYTTIYNMCTQKPPQDYSQQLYDKYRESFEEYIASMVLPSLREKHDEFMLRELVQRWSNHKVMVRWLSRFFYYLDRYFISRRSLTPLKEVGLTCFRELIYQEIKGQVKDAVIALIDKEREGEQIDRALLKNVLDIFVEIGLGQMECYENDFEDFLLKDTTEYYSVKAQSWILEDSCPDYMIKAEECLKREKERVGHYLHISSEQKLLEYATPLLEKEHSGCSALLRDDKVEDLSRMYRLFSKISRGLEPISNMFKTHVTSEGTALVKQAEDSASNKKWTSGNGTASDLQSMKLTDLQCFCVYGFGGAETTQLLMDDWPEKKDMVGMQEQVFVWKIIELHDKYVAYVTECFQGHTLFHKALKEAFEVFCNKGVSGSSNAELLATFCDNILKKGCSEKLSDEAIEDALEKVVRLLAYISDKDLFAEFYRKKLARRLLFDKSANDEHERSILTKLKQQCGGQFTSKMEGMVTDLTVARDHQTKFEEFVAGHPELNPGIDLAVTVLTTGFWPSYKTFDINLPAEMVKCVEVFKEFYQTRTKHRKLTWIYSLGTCNINAKFDAKPIELIVTTYQAALLLLFNGSERLSYSEIATQLNLSDDDVVRLLHSLSCAKYKILNKEPANRSISPNDVFEFNSKFTDRMRRIKIPLPPVDEKKKVVEDVDKDRRYAIDASIVRIMKSRKVMGHQQLVAECVEQLSRMFKPDFKAIKKRIEDLITRDYLERDKDNANTYKYLA</sequence>
<dbReference type="InterPro" id="IPR016159">
    <property type="entry name" value="Cullin_repeat-like_dom_sf"/>
</dbReference>
<dbReference type="GO" id="GO:0006511">
    <property type="term" value="P:ubiquitin-dependent protein catabolic process"/>
    <property type="evidence" value="ECO:0007669"/>
    <property type="project" value="InterPro"/>
</dbReference>
<feature type="domain" description="Cullin family profile" evidence="6">
    <location>
        <begin position="420"/>
        <end position="650"/>
    </location>
</feature>
<dbReference type="FunFam" id="1.10.10.10:FF:000503">
    <property type="entry name" value="Cullin-1"/>
    <property type="match status" value="1"/>
</dbReference>
<evidence type="ECO:0000256" key="5">
    <source>
        <dbReference type="RuleBase" id="RU003829"/>
    </source>
</evidence>
<dbReference type="InterPro" id="IPR045093">
    <property type="entry name" value="Cullin"/>
</dbReference>
<evidence type="ECO:0000256" key="1">
    <source>
        <dbReference type="ARBA" id="ARBA00006019"/>
    </source>
</evidence>
<dbReference type="PROSITE" id="PS50069">
    <property type="entry name" value="CULLIN_2"/>
    <property type="match status" value="1"/>
</dbReference>
<dbReference type="InterPro" id="IPR036388">
    <property type="entry name" value="WH-like_DNA-bd_sf"/>
</dbReference>
<comment type="similarity">
    <text evidence="1 4 5">Belongs to the cullin family.</text>
</comment>
<dbReference type="Pfam" id="PF10557">
    <property type="entry name" value="Cullin_Nedd8"/>
    <property type="match status" value="1"/>
</dbReference>
<protein>
    <recommendedName>
        <fullName evidence="3">Cullin-1</fullName>
    </recommendedName>
</protein>
<evidence type="ECO:0000256" key="4">
    <source>
        <dbReference type="PROSITE-ProRule" id="PRU00330"/>
    </source>
</evidence>
<dbReference type="EMBL" id="CM000786">
    <property type="protein sequence ID" value="AQK42193.1"/>
    <property type="molecule type" value="Genomic_DNA"/>
</dbReference>
<dbReference type="InterPro" id="IPR016157">
    <property type="entry name" value="Cullin_CS"/>
</dbReference>
<dbReference type="SUPFAM" id="SSF75632">
    <property type="entry name" value="Cullin homology domain"/>
    <property type="match status" value="1"/>
</dbReference>
<dbReference type="Pfam" id="PF00888">
    <property type="entry name" value="Cullin"/>
    <property type="match status" value="1"/>
</dbReference>
<dbReference type="EMBL" id="CM000786">
    <property type="protein sequence ID" value="AQK42195.1"/>
    <property type="molecule type" value="Genomic_DNA"/>
</dbReference>
<dbReference type="InterPro" id="IPR016158">
    <property type="entry name" value="Cullin_homology"/>
</dbReference>
<dbReference type="InterPro" id="IPR019559">
    <property type="entry name" value="Cullin_neddylation_domain"/>
</dbReference>
<dbReference type="PANTHER" id="PTHR11932">
    <property type="entry name" value="CULLIN"/>
    <property type="match status" value="1"/>
</dbReference>
<gene>
    <name evidence="7" type="ORF">ZEAMMB73_Zm00001d024855</name>
</gene>
<dbReference type="FunFam" id="1.20.1310.10:FF:000025">
    <property type="entry name" value="Cullin-1, putative"/>
    <property type="match status" value="1"/>
</dbReference>
<dbReference type="FunFam" id="1.20.1310.10:FF:000013">
    <property type="entry name" value="Cullin-1 like"/>
    <property type="match status" value="1"/>
</dbReference>
<dbReference type="Pfam" id="PF26557">
    <property type="entry name" value="Cullin_AB"/>
    <property type="match status" value="1"/>
</dbReference>
<dbReference type="EMBL" id="CM000786">
    <property type="protein sequence ID" value="AQK42206.1"/>
    <property type="molecule type" value="Genomic_DNA"/>
</dbReference>
<dbReference type="SUPFAM" id="SSF74788">
    <property type="entry name" value="Cullin repeat-like"/>
    <property type="match status" value="1"/>
</dbReference>
<dbReference type="FunCoup" id="A0A1D6J2B8">
    <property type="interactions" value="1531"/>
</dbReference>
<dbReference type="SMR" id="A0A1D6J2B8"/>
<organism evidence="7">
    <name type="scientific">Zea mays</name>
    <name type="common">Maize</name>
    <dbReference type="NCBI Taxonomy" id="4577"/>
    <lineage>
        <taxon>Eukaryota</taxon>
        <taxon>Viridiplantae</taxon>
        <taxon>Streptophyta</taxon>
        <taxon>Embryophyta</taxon>
        <taxon>Tracheophyta</taxon>
        <taxon>Spermatophyta</taxon>
        <taxon>Magnoliopsida</taxon>
        <taxon>Liliopsida</taxon>
        <taxon>Poales</taxon>
        <taxon>Poaceae</taxon>
        <taxon>PACMAD clade</taxon>
        <taxon>Panicoideae</taxon>
        <taxon>Andropogonodae</taxon>
        <taxon>Andropogoneae</taxon>
        <taxon>Tripsacinae</taxon>
        <taxon>Zea</taxon>
    </lineage>
</organism>
<accession>A0A1D6J2B8</accession>
<evidence type="ECO:0000256" key="2">
    <source>
        <dbReference type="ARBA" id="ARBA00022843"/>
    </source>
</evidence>
<dbReference type="FunFam" id="3.30.230.130:FF:000005">
    <property type="entry name" value="Cullin-1 like"/>
    <property type="match status" value="1"/>
</dbReference>
<dbReference type="InterPro" id="IPR059120">
    <property type="entry name" value="Cullin-like_AB"/>
</dbReference>
<dbReference type="InterPro" id="IPR036317">
    <property type="entry name" value="Cullin_homology_sf"/>
</dbReference>
<proteinExistence type="inferred from homology"/>
<dbReference type="SUPFAM" id="SSF46785">
    <property type="entry name" value="Winged helix' DNA-binding domain"/>
    <property type="match status" value="1"/>
</dbReference>
<dbReference type="InParanoid" id="A0A1D6J2B8"/>
<reference evidence="7" key="1">
    <citation type="submission" date="2015-12" db="EMBL/GenBank/DDBJ databases">
        <title>Update maize B73 reference genome by single molecule sequencing technologies.</title>
        <authorList>
            <consortium name="Maize Genome Sequencing Project"/>
            <person name="Ware D."/>
        </authorList>
    </citation>
    <scope>NUCLEOTIDE SEQUENCE</scope>
    <source>
        <tissue evidence="7">Seedling</tissue>
    </source>
</reference>
<evidence type="ECO:0000313" key="7">
    <source>
        <dbReference type="EMBL" id="AQK42202.1"/>
    </source>
</evidence>
<dbReference type="GO" id="GO:0031461">
    <property type="term" value="C:cullin-RING ubiquitin ligase complex"/>
    <property type="evidence" value="ECO:0007669"/>
    <property type="project" value="InterPro"/>
</dbReference>
<dbReference type="Gene3D" id="1.20.1310.10">
    <property type="entry name" value="Cullin Repeats"/>
    <property type="match status" value="5"/>
</dbReference>
<evidence type="ECO:0000259" key="6">
    <source>
        <dbReference type="PROSITE" id="PS50069"/>
    </source>
</evidence>
<dbReference type="SMART" id="SM00884">
    <property type="entry name" value="Cullin_Nedd8"/>
    <property type="match status" value="1"/>
</dbReference>
<name>A0A1D6J2B8_MAIZE</name>
<dbReference type="IntAct" id="A0A1D6J2B8">
    <property type="interactions" value="8"/>
</dbReference>
<keyword evidence="2" id="KW-0832">Ubl conjugation</keyword>
<evidence type="ECO:0000256" key="3">
    <source>
        <dbReference type="ARBA" id="ARBA00069612"/>
    </source>
</evidence>
<dbReference type="Gene3D" id="3.30.230.130">
    <property type="entry name" value="Cullin, Chain C, Domain 2"/>
    <property type="match status" value="1"/>
</dbReference>
<dbReference type="InterPro" id="IPR036390">
    <property type="entry name" value="WH_DNA-bd_sf"/>
</dbReference>
<dbReference type="InterPro" id="IPR001373">
    <property type="entry name" value="Cullin_N"/>
</dbReference>
<dbReference type="AlphaFoldDB" id="A0A1D6J2B8"/>
<dbReference type="PROSITE" id="PS01256">
    <property type="entry name" value="CULLIN_1"/>
    <property type="match status" value="1"/>
</dbReference>
<dbReference type="STRING" id="4577.A0A1D6J2B8"/>
<dbReference type="GO" id="GO:0031625">
    <property type="term" value="F:ubiquitin protein ligase binding"/>
    <property type="evidence" value="ECO:0007669"/>
    <property type="project" value="InterPro"/>
</dbReference>
<dbReference type="Gene3D" id="1.10.10.10">
    <property type="entry name" value="Winged helix-like DNA-binding domain superfamily/Winged helix DNA-binding domain"/>
    <property type="match status" value="1"/>
</dbReference>
<dbReference type="SMART" id="SM00182">
    <property type="entry name" value="CULLIN"/>
    <property type="match status" value="1"/>
</dbReference>